<evidence type="ECO:0000256" key="1">
    <source>
        <dbReference type="ARBA" id="ARBA00009884"/>
    </source>
</evidence>
<protein>
    <recommendedName>
        <fullName evidence="5">Sec1-like protein</fullName>
    </recommendedName>
</protein>
<evidence type="ECO:0000313" key="3">
    <source>
        <dbReference type="EMBL" id="KAF2298975.1"/>
    </source>
</evidence>
<evidence type="ECO:0000313" key="4">
    <source>
        <dbReference type="Proteomes" id="UP000467840"/>
    </source>
</evidence>
<comment type="similarity">
    <text evidence="1">Belongs to the STXBP/unc-18/SEC1 family.</text>
</comment>
<evidence type="ECO:0000256" key="2">
    <source>
        <dbReference type="SAM" id="MobiDB-lite"/>
    </source>
</evidence>
<dbReference type="PANTHER" id="PTHR11679">
    <property type="entry name" value="VESICLE PROTEIN SORTING-ASSOCIATED"/>
    <property type="match status" value="1"/>
</dbReference>
<feature type="region of interest" description="Disordered" evidence="2">
    <location>
        <begin position="198"/>
        <end position="235"/>
    </location>
</feature>
<sequence>MHYKQKIENFPQTETCELLILDRSIDQIAPYTWWTYDAMCHDLLNMEGNKYVHEESVVQVPAKTSGPPEKKEASERLHEKMTNFVSKNKAAQIQHTSRDGELSTRTCKKMVQALPQYSEQIDKLSSHVELAKLPQDDMNAVHNMRLLGGSLESKKGSTGAFSLKFDIHKELVEKLSKGELSRDEYPCMNDPSATFHGTSHAAPMHQPPAPHSMRSRRTPTWARPRNSDDGYSSDSVLRHASSDFKKMGRRIFVFIVGGATRSEAYGIELLMTKF</sequence>
<dbReference type="InterPro" id="IPR036045">
    <property type="entry name" value="Sec1-like_sf"/>
</dbReference>
<dbReference type="AlphaFoldDB" id="A0A6A6LES5"/>
<comment type="caution">
    <text evidence="3">The sequence shown here is derived from an EMBL/GenBank/DDBJ whole genome shotgun (WGS) entry which is preliminary data.</text>
</comment>
<reference evidence="3 4" key="1">
    <citation type="journal article" date="2020" name="Mol. Plant">
        <title>The Chromosome-Based Rubber Tree Genome Provides New Insights into Spurge Genome Evolution and Rubber Biosynthesis.</title>
        <authorList>
            <person name="Liu J."/>
            <person name="Shi C."/>
            <person name="Shi C.C."/>
            <person name="Li W."/>
            <person name="Zhang Q.J."/>
            <person name="Zhang Y."/>
            <person name="Li K."/>
            <person name="Lu H.F."/>
            <person name="Shi C."/>
            <person name="Zhu S.T."/>
            <person name="Xiao Z.Y."/>
            <person name="Nan H."/>
            <person name="Yue Y."/>
            <person name="Zhu X.G."/>
            <person name="Wu Y."/>
            <person name="Hong X.N."/>
            <person name="Fan G.Y."/>
            <person name="Tong Y."/>
            <person name="Zhang D."/>
            <person name="Mao C.L."/>
            <person name="Liu Y.L."/>
            <person name="Hao S.J."/>
            <person name="Liu W.Q."/>
            <person name="Lv M.Q."/>
            <person name="Zhang H.B."/>
            <person name="Liu Y."/>
            <person name="Hu-Tang G.R."/>
            <person name="Wang J.P."/>
            <person name="Wang J.H."/>
            <person name="Sun Y.H."/>
            <person name="Ni S.B."/>
            <person name="Chen W.B."/>
            <person name="Zhang X.C."/>
            <person name="Jiao Y.N."/>
            <person name="Eichler E.E."/>
            <person name="Li G.H."/>
            <person name="Liu X."/>
            <person name="Gao L.Z."/>
        </authorList>
    </citation>
    <scope>NUCLEOTIDE SEQUENCE [LARGE SCALE GENOMIC DNA]</scope>
    <source>
        <strain evidence="4">cv. GT1</strain>
        <tissue evidence="3">Leaf</tissue>
    </source>
</reference>
<name>A0A6A6LES5_HEVBR</name>
<dbReference type="Gene3D" id="3.90.830.10">
    <property type="entry name" value="Syntaxin Binding Protein 1, Chain A, domain 2"/>
    <property type="match status" value="2"/>
</dbReference>
<dbReference type="InterPro" id="IPR001619">
    <property type="entry name" value="Sec1-like"/>
</dbReference>
<dbReference type="Proteomes" id="UP000467840">
    <property type="component" value="Chromosome 1"/>
</dbReference>
<organism evidence="3 4">
    <name type="scientific">Hevea brasiliensis</name>
    <name type="common">Para rubber tree</name>
    <name type="synonym">Siphonia brasiliensis</name>
    <dbReference type="NCBI Taxonomy" id="3981"/>
    <lineage>
        <taxon>Eukaryota</taxon>
        <taxon>Viridiplantae</taxon>
        <taxon>Streptophyta</taxon>
        <taxon>Embryophyta</taxon>
        <taxon>Tracheophyta</taxon>
        <taxon>Spermatophyta</taxon>
        <taxon>Magnoliopsida</taxon>
        <taxon>eudicotyledons</taxon>
        <taxon>Gunneridae</taxon>
        <taxon>Pentapetalae</taxon>
        <taxon>rosids</taxon>
        <taxon>fabids</taxon>
        <taxon>Malpighiales</taxon>
        <taxon>Euphorbiaceae</taxon>
        <taxon>Crotonoideae</taxon>
        <taxon>Micrandreae</taxon>
        <taxon>Hevea</taxon>
    </lineage>
</organism>
<dbReference type="GO" id="GO:0016192">
    <property type="term" value="P:vesicle-mediated transport"/>
    <property type="evidence" value="ECO:0007669"/>
    <property type="project" value="InterPro"/>
</dbReference>
<dbReference type="InterPro" id="IPR043127">
    <property type="entry name" value="Sec-1-like_dom3a"/>
</dbReference>
<evidence type="ECO:0008006" key="5">
    <source>
        <dbReference type="Google" id="ProtNLM"/>
    </source>
</evidence>
<dbReference type="InterPro" id="IPR027482">
    <property type="entry name" value="Sec1-like_dom2"/>
</dbReference>
<accession>A0A6A6LES5</accession>
<dbReference type="Gene3D" id="3.40.50.1910">
    <property type="match status" value="1"/>
</dbReference>
<gene>
    <name evidence="3" type="ORF">GH714_029477</name>
</gene>
<dbReference type="Pfam" id="PF00995">
    <property type="entry name" value="Sec1"/>
    <property type="match status" value="2"/>
</dbReference>
<dbReference type="EMBL" id="JAAGAX010000011">
    <property type="protein sequence ID" value="KAF2298975.1"/>
    <property type="molecule type" value="Genomic_DNA"/>
</dbReference>
<proteinExistence type="inferred from homology"/>
<dbReference type="SUPFAM" id="SSF56815">
    <property type="entry name" value="Sec1/munc18-like (SM) proteins"/>
    <property type="match status" value="1"/>
</dbReference>
<keyword evidence="4" id="KW-1185">Reference proteome</keyword>